<proteinExistence type="predicted"/>
<sequence length="197" mass="22353">MLIHSNNMETTVYIHECQNLTKTSKGMQESRHFQCNSRYLLLTLVTLLGLVVGGMVGLFTVWMAQNVVKSSFTCPQVAHQVNVSHRLIISGEAKAYPIFTVQQNGTYFFYGKMQKHETSTKSCIDVIRLAWRRSTVSEDVTKEGIKEASFCNNSGNYVAEIVAEVQLDENSVMYLEINCPINNDETSFFYRVLNISQ</sequence>
<evidence type="ECO:0000313" key="1">
    <source>
        <dbReference type="EMBL" id="MCJ8743590.1"/>
    </source>
</evidence>
<protein>
    <submittedName>
        <fullName evidence="1">Uncharacterized protein</fullName>
    </submittedName>
</protein>
<dbReference type="EMBL" id="CM040993">
    <property type="protein sequence ID" value="MCJ8743590.1"/>
    <property type="molecule type" value="Genomic_DNA"/>
</dbReference>
<evidence type="ECO:0000313" key="2">
    <source>
        <dbReference type="Proteomes" id="UP000830395"/>
    </source>
</evidence>
<reference evidence="1" key="1">
    <citation type="submission" date="2020-02" db="EMBL/GenBank/DDBJ databases">
        <title>Genome sequencing of the panga catfish, Pangasius djambal.</title>
        <authorList>
            <person name="Wen M."/>
            <person name="Zahm M."/>
            <person name="Roques C."/>
            <person name="Cabau C."/>
            <person name="Klopp C."/>
            <person name="Donnadieu C."/>
            <person name="Jouanno E."/>
            <person name="Avarre J.-C."/>
            <person name="Campet M."/>
            <person name="Ha T."/>
            <person name="Dugue R."/>
            <person name="Lampietro C."/>
            <person name="Louis A."/>
            <person name="Herpin A."/>
            <person name="Echchiki A."/>
            <person name="Berthelot C."/>
            <person name="Parey E."/>
            <person name="Roest-Crollius H."/>
            <person name="Braasch I."/>
            <person name="Postlethwait J.H."/>
            <person name="Bobe J."/>
            <person name="Montfort J."/>
            <person name="Bouchez O."/>
            <person name="Begum T."/>
            <person name="Schartl M."/>
            <person name="Gustiano R."/>
            <person name="Guiguen Y."/>
        </authorList>
    </citation>
    <scope>NUCLEOTIDE SEQUENCE</scope>
    <source>
        <strain evidence="1">Pdj_M5554</strain>
    </source>
</reference>
<gene>
    <name evidence="1" type="ORF">PDJAM_G00095880</name>
</gene>
<organism evidence="1 2">
    <name type="scientific">Pangasius djambal</name>
    <dbReference type="NCBI Taxonomy" id="1691987"/>
    <lineage>
        <taxon>Eukaryota</taxon>
        <taxon>Metazoa</taxon>
        <taxon>Chordata</taxon>
        <taxon>Craniata</taxon>
        <taxon>Vertebrata</taxon>
        <taxon>Euteleostomi</taxon>
        <taxon>Actinopterygii</taxon>
        <taxon>Neopterygii</taxon>
        <taxon>Teleostei</taxon>
        <taxon>Ostariophysi</taxon>
        <taxon>Siluriformes</taxon>
        <taxon>Pangasiidae</taxon>
        <taxon>Pangasius</taxon>
    </lineage>
</organism>
<name>A0ACC5Z660_9TELE</name>
<accession>A0ACC5Z660</accession>
<dbReference type="Proteomes" id="UP000830395">
    <property type="component" value="Chromosome 19"/>
</dbReference>
<comment type="caution">
    <text evidence="1">The sequence shown here is derived from an EMBL/GenBank/DDBJ whole genome shotgun (WGS) entry which is preliminary data.</text>
</comment>
<keyword evidence="2" id="KW-1185">Reference proteome</keyword>